<reference evidence="3 4" key="1">
    <citation type="submission" date="2018-05" db="EMBL/GenBank/DDBJ databases">
        <title>Draft genome sequence of Scytalidium lignicola DSM 105466, a ubiquitous saprotrophic fungus.</title>
        <authorList>
            <person name="Buettner E."/>
            <person name="Gebauer A.M."/>
            <person name="Hofrichter M."/>
            <person name="Liers C."/>
            <person name="Kellner H."/>
        </authorList>
    </citation>
    <scope>NUCLEOTIDE SEQUENCE [LARGE SCALE GENOMIC DNA]</scope>
    <source>
        <strain evidence="3 4">DSM 105466</strain>
    </source>
</reference>
<dbReference type="OrthoDB" id="4179406at2759"/>
<feature type="non-terminal residue" evidence="3">
    <location>
        <position position="512"/>
    </location>
</feature>
<accession>A0A3E2GSS9</accession>
<feature type="compositionally biased region" description="Low complexity" evidence="1">
    <location>
        <begin position="75"/>
        <end position="88"/>
    </location>
</feature>
<dbReference type="OMA" id="VDCEANE"/>
<name>A0A3E2GSS9_SCYLI</name>
<comment type="caution">
    <text evidence="3">The sequence shown here is derived from an EMBL/GenBank/DDBJ whole genome shotgun (WGS) entry which is preliminary data.</text>
</comment>
<keyword evidence="4" id="KW-1185">Reference proteome</keyword>
<evidence type="ECO:0000313" key="3">
    <source>
        <dbReference type="EMBL" id="RFU24152.1"/>
    </source>
</evidence>
<evidence type="ECO:0000256" key="2">
    <source>
        <dbReference type="SAM" id="Phobius"/>
    </source>
</evidence>
<dbReference type="EMBL" id="NCSJ02000496">
    <property type="protein sequence ID" value="RFU24152.1"/>
    <property type="molecule type" value="Genomic_DNA"/>
</dbReference>
<protein>
    <submittedName>
        <fullName evidence="3">Uncharacterized protein</fullName>
    </submittedName>
</protein>
<proteinExistence type="predicted"/>
<feature type="transmembrane region" description="Helical" evidence="2">
    <location>
        <begin position="157"/>
        <end position="182"/>
    </location>
</feature>
<gene>
    <name evidence="3" type="ORF">B7463_g12185</name>
</gene>
<keyword evidence="2" id="KW-0812">Transmembrane</keyword>
<dbReference type="Proteomes" id="UP000258309">
    <property type="component" value="Unassembled WGS sequence"/>
</dbReference>
<feature type="non-terminal residue" evidence="3">
    <location>
        <position position="1"/>
    </location>
</feature>
<evidence type="ECO:0000313" key="4">
    <source>
        <dbReference type="Proteomes" id="UP000258309"/>
    </source>
</evidence>
<sequence length="512" mass="56633">MLATLAPMTLFGEVGASQPIFVFASALLHHAASMKGERITINRNKASTQTRRLLIFSALNMAATVKSTKGEEGEASTSASQPTASQGSMLRKAPIKAKTPIPNMPTTVKDVLCEAPEEKPTPAKEDKTFPTISTPPAPIKQTIRLIGRILSISKIPLYYAFYYTLYYGFFALMAIYVLGMLLTVAKSTVCAPPVLRRNLPLCGVKIDPLSHAEFEKLGNLQAMLERVQEASAGGCNAATIDQKGRECALRAGLITDLSESRNEIGKNLREFQKSANIAGDDLRTFNSHLDRTMDSIISTNEWTVRTLEEIAQEEEIENSSGAIGAFINKGVALFKGSKPPTEEAVKLQYLRHLSQVKDDIDVLIVEAQLSVMNLDKLENILWSVNKIGKQDVQDISKSKVKASTKFAAIFGLNWEEIEDLEEQSKVVLELLQQKDVALARVTGMLSHLKDMSAGLGDLRQRVAMPGRPQAQKVPLRVQIDTILRGLQRLERGRERTKQKKDRYLKEIRDQIS</sequence>
<keyword evidence="2" id="KW-1133">Transmembrane helix</keyword>
<organism evidence="3 4">
    <name type="scientific">Scytalidium lignicola</name>
    <name type="common">Hyphomycete</name>
    <dbReference type="NCBI Taxonomy" id="5539"/>
    <lineage>
        <taxon>Eukaryota</taxon>
        <taxon>Fungi</taxon>
        <taxon>Dikarya</taxon>
        <taxon>Ascomycota</taxon>
        <taxon>Pezizomycotina</taxon>
        <taxon>Leotiomycetes</taxon>
        <taxon>Leotiomycetes incertae sedis</taxon>
        <taxon>Scytalidium</taxon>
    </lineage>
</organism>
<keyword evidence="2" id="KW-0472">Membrane</keyword>
<feature type="region of interest" description="Disordered" evidence="1">
    <location>
        <begin position="67"/>
        <end position="89"/>
    </location>
</feature>
<dbReference type="AlphaFoldDB" id="A0A3E2GSS9"/>
<evidence type="ECO:0000256" key="1">
    <source>
        <dbReference type="SAM" id="MobiDB-lite"/>
    </source>
</evidence>